<comment type="caution">
    <text evidence="2">The sequence shown here is derived from an EMBL/GenBank/DDBJ whole genome shotgun (WGS) entry which is preliminary data.</text>
</comment>
<feature type="compositionally biased region" description="Basic and acidic residues" evidence="1">
    <location>
        <begin position="209"/>
        <end position="229"/>
    </location>
</feature>
<evidence type="ECO:0000256" key="1">
    <source>
        <dbReference type="SAM" id="MobiDB-lite"/>
    </source>
</evidence>
<organism evidence="2 3">
    <name type="scientific">Paramicrobacterium agarici</name>
    <dbReference type="NCBI Taxonomy" id="630514"/>
    <lineage>
        <taxon>Bacteria</taxon>
        <taxon>Bacillati</taxon>
        <taxon>Actinomycetota</taxon>
        <taxon>Actinomycetes</taxon>
        <taxon>Micrococcales</taxon>
        <taxon>Microbacteriaceae</taxon>
        <taxon>Paramicrobacterium</taxon>
    </lineage>
</organism>
<dbReference type="SUPFAM" id="SSF48452">
    <property type="entry name" value="TPR-like"/>
    <property type="match status" value="1"/>
</dbReference>
<name>A0A2A9DYF5_9MICO</name>
<sequence>MSTRGPRRVRTRLVLITLPLVLVALVFAAKLVSLGVLADDGSRDYASEEYESAAEAYDGLMLWNAFESWIALFNRGTASAAAGDFPAATKDLSEALVRAPEGKTCEIRVNLSRAWEQQGDAYAAAGSAEGATRMWETALAVIEQGAGEGCDQPQESKADEELKKATERIEEKLNQGSDSSDDQNDGGAGDDDSDSGGDESDGDNPLDDLNERGKDAEREKQDGDADRRGSGGGGTDKPW</sequence>
<gene>
    <name evidence="2" type="ORF">ATJ78_1915</name>
</gene>
<feature type="compositionally biased region" description="Gly residues" evidence="1">
    <location>
        <begin position="230"/>
        <end position="239"/>
    </location>
</feature>
<dbReference type="InterPro" id="IPR011990">
    <property type="entry name" value="TPR-like_helical_dom_sf"/>
</dbReference>
<evidence type="ECO:0008006" key="4">
    <source>
        <dbReference type="Google" id="ProtNLM"/>
    </source>
</evidence>
<dbReference type="Proteomes" id="UP000221369">
    <property type="component" value="Unassembled WGS sequence"/>
</dbReference>
<proteinExistence type="predicted"/>
<evidence type="ECO:0000313" key="2">
    <source>
        <dbReference type="EMBL" id="PFG30970.1"/>
    </source>
</evidence>
<feature type="compositionally biased region" description="Acidic residues" evidence="1">
    <location>
        <begin position="179"/>
        <end position="208"/>
    </location>
</feature>
<dbReference type="AlphaFoldDB" id="A0A2A9DYF5"/>
<dbReference type="EMBL" id="PDJE01000001">
    <property type="protein sequence ID" value="PFG30970.1"/>
    <property type="molecule type" value="Genomic_DNA"/>
</dbReference>
<dbReference type="Gene3D" id="1.25.40.10">
    <property type="entry name" value="Tetratricopeptide repeat domain"/>
    <property type="match status" value="1"/>
</dbReference>
<accession>A0A2A9DYF5</accession>
<evidence type="ECO:0000313" key="3">
    <source>
        <dbReference type="Proteomes" id="UP000221369"/>
    </source>
</evidence>
<dbReference type="RefSeq" id="WP_098407373.1">
    <property type="nucleotide sequence ID" value="NZ_PDJE01000001.1"/>
</dbReference>
<protein>
    <recommendedName>
        <fullName evidence="4">Tetratricopeptide repeat protein</fullName>
    </recommendedName>
</protein>
<feature type="region of interest" description="Disordered" evidence="1">
    <location>
        <begin position="167"/>
        <end position="239"/>
    </location>
</feature>
<keyword evidence="3" id="KW-1185">Reference proteome</keyword>
<reference evidence="2 3" key="1">
    <citation type="submission" date="2017-10" db="EMBL/GenBank/DDBJ databases">
        <title>Sequencing the genomes of 1000 actinobacteria strains.</title>
        <authorList>
            <person name="Klenk H.-P."/>
        </authorList>
    </citation>
    <scope>NUCLEOTIDE SEQUENCE [LARGE SCALE GENOMIC DNA]</scope>
    <source>
        <strain evidence="2 3">DSM 21798</strain>
    </source>
</reference>